<organism evidence="2 4">
    <name type="scientific">Nocardioides mangrovi</name>
    <dbReference type="NCBI Taxonomy" id="2874580"/>
    <lineage>
        <taxon>Bacteria</taxon>
        <taxon>Bacillati</taxon>
        <taxon>Actinomycetota</taxon>
        <taxon>Actinomycetes</taxon>
        <taxon>Propionibacteriales</taxon>
        <taxon>Nocardioidaceae</taxon>
        <taxon>Nocardioides</taxon>
    </lineage>
</organism>
<dbReference type="Proteomes" id="UP000780875">
    <property type="component" value="Unassembled WGS sequence"/>
</dbReference>
<dbReference type="SMART" id="SM00052">
    <property type="entry name" value="EAL"/>
    <property type="match status" value="1"/>
</dbReference>
<evidence type="ECO:0000313" key="3">
    <source>
        <dbReference type="EMBL" id="MBZ5740794.1"/>
    </source>
</evidence>
<reference evidence="2 4" key="1">
    <citation type="submission" date="2021-09" db="EMBL/GenBank/DDBJ databases">
        <title>Whole genome sequence of Nocardioides sp. GBK3QG-3.</title>
        <authorList>
            <person name="Tuo L."/>
        </authorList>
    </citation>
    <scope>NUCLEOTIDE SEQUENCE [LARGE SCALE GENOMIC DNA]</scope>
    <source>
        <strain evidence="2 4">GBK3QG-3</strain>
    </source>
</reference>
<dbReference type="Gene3D" id="3.20.20.450">
    <property type="entry name" value="EAL domain"/>
    <property type="match status" value="1"/>
</dbReference>
<dbReference type="PANTHER" id="PTHR33121">
    <property type="entry name" value="CYCLIC DI-GMP PHOSPHODIESTERASE PDEF"/>
    <property type="match status" value="1"/>
</dbReference>
<evidence type="ECO:0000259" key="1">
    <source>
        <dbReference type="PROSITE" id="PS50883"/>
    </source>
</evidence>
<dbReference type="SUPFAM" id="SSF141868">
    <property type="entry name" value="EAL domain-like"/>
    <property type="match status" value="1"/>
</dbReference>
<dbReference type="RefSeq" id="WP_224124390.1">
    <property type="nucleotide sequence ID" value="NZ_JAIQZJ010000011.1"/>
</dbReference>
<evidence type="ECO:0000313" key="2">
    <source>
        <dbReference type="EMBL" id="MBZ5740035.1"/>
    </source>
</evidence>
<evidence type="ECO:0000313" key="4">
    <source>
        <dbReference type="Proteomes" id="UP000780875"/>
    </source>
</evidence>
<keyword evidence="4" id="KW-1185">Reference proteome</keyword>
<proteinExistence type="predicted"/>
<dbReference type="CDD" id="cd01948">
    <property type="entry name" value="EAL"/>
    <property type="match status" value="1"/>
</dbReference>
<dbReference type="EMBL" id="JAIQZJ010000017">
    <property type="protein sequence ID" value="MBZ5740794.1"/>
    <property type="molecule type" value="Genomic_DNA"/>
</dbReference>
<gene>
    <name evidence="2" type="ORF">K8U61_17805</name>
    <name evidence="3" type="ORF">K8U61_21670</name>
</gene>
<feature type="domain" description="EAL" evidence="1">
    <location>
        <begin position="178"/>
        <end position="430"/>
    </location>
</feature>
<accession>A0ABS7UGB0</accession>
<comment type="caution">
    <text evidence="2">The sequence shown here is derived from an EMBL/GenBank/DDBJ whole genome shotgun (WGS) entry which is preliminary data.</text>
</comment>
<dbReference type="EMBL" id="JAIQZJ010000011">
    <property type="protein sequence ID" value="MBZ5740035.1"/>
    <property type="molecule type" value="Genomic_DNA"/>
</dbReference>
<dbReference type="Pfam" id="PF00563">
    <property type="entry name" value="EAL"/>
    <property type="match status" value="1"/>
</dbReference>
<protein>
    <submittedName>
        <fullName evidence="2">EAL domain-containing protein</fullName>
    </submittedName>
</protein>
<dbReference type="InterPro" id="IPR035919">
    <property type="entry name" value="EAL_sf"/>
</dbReference>
<dbReference type="PANTHER" id="PTHR33121:SF70">
    <property type="entry name" value="SIGNALING PROTEIN YKOW"/>
    <property type="match status" value="1"/>
</dbReference>
<dbReference type="InterPro" id="IPR001633">
    <property type="entry name" value="EAL_dom"/>
</dbReference>
<sequence>MTVRAGAGSPMEPWHTVDPFKVAVARLGAVRTRAHRRDQVAVVVAVSIENAESIIARRGWQVYGAVLDGLIDKSKAFPAPVSLLATSERGLAFGVTAPARTARRTVHRFAEVLDGLVETPEGPVWATRRIAAHRCRPGQSSVDCVGAARAALLGADDLRRRGPVHWTHGQSLDAGHDDIELVNDLAIALMASTEQVGVDYQPVVDLATGEAVGTEALVRWTHPRHGPVSALTTVGLAEHHGLIARLGHVVLDRALDEAAARSLDPDFRLHVNVSPFELGEEGYVDGVLGALSSRGLPPSLLLLELTETAVMTEAEELLPVLTALSGAGVGIGIDDFGTGYSSIARLHDLPADTVKIDRSLVSGIATSPEEFELLGSVLGLLRATGVRVIAEGVESAVQVAHLLTLGCALGQGFALGMPGAWPSEECSQIA</sequence>
<name>A0ABS7UGB0_9ACTN</name>
<dbReference type="PROSITE" id="PS50883">
    <property type="entry name" value="EAL"/>
    <property type="match status" value="1"/>
</dbReference>
<dbReference type="InterPro" id="IPR050706">
    <property type="entry name" value="Cyclic-di-GMP_PDE-like"/>
</dbReference>